<sequence length="378" mass="41237">MKCACIGRPSCIWLMVPALRTRPPTQFLWEPRTPRKEKTDEKRINKQQTNTDTREKHITISQETMYSNSKEKFDEKTQTYKWVLISAGGAPLKNPFGFLRKLDNLGPEAADAMKEFGRGEFKKKAKEWFSSDNKLNKLKDWMKVEDLADASKWLNGENVGNVMDKVDAVKKGVSLVKGLLSKEPADYTKLIKDKAGNYASRLCDALVGTDVNKRASELINKASNYMADDSKPSGRGGAGENQGEGNSELPGLKGGEKSEPAQAGGGGSGQSGGGGGGGGGGLGNIKVGVKAKVEAGAEFTTKSGWQTESIKTVRKSESSGSRSMVSSSTMSELENTLTNSITTIRSTTRMKKQRVQALCTHLFWCWRSWLLGKCLFLS</sequence>
<protein>
    <submittedName>
        <fullName evidence="3">Uncharacterized protein</fullName>
    </submittedName>
</protein>
<feature type="region of interest" description="Disordered" evidence="1">
    <location>
        <begin position="33"/>
        <end position="53"/>
    </location>
</feature>
<organism evidence="2 3">
    <name type="scientific">Ditylenchus dipsaci</name>
    <dbReference type="NCBI Taxonomy" id="166011"/>
    <lineage>
        <taxon>Eukaryota</taxon>
        <taxon>Metazoa</taxon>
        <taxon>Ecdysozoa</taxon>
        <taxon>Nematoda</taxon>
        <taxon>Chromadorea</taxon>
        <taxon>Rhabditida</taxon>
        <taxon>Tylenchina</taxon>
        <taxon>Tylenchomorpha</taxon>
        <taxon>Sphaerularioidea</taxon>
        <taxon>Anguinidae</taxon>
        <taxon>Anguininae</taxon>
        <taxon>Ditylenchus</taxon>
    </lineage>
</organism>
<dbReference type="Proteomes" id="UP000887574">
    <property type="component" value="Unplaced"/>
</dbReference>
<feature type="region of interest" description="Disordered" evidence="1">
    <location>
        <begin position="223"/>
        <end position="279"/>
    </location>
</feature>
<feature type="compositionally biased region" description="Gly residues" evidence="1">
    <location>
        <begin position="263"/>
        <end position="279"/>
    </location>
</feature>
<keyword evidence="2" id="KW-1185">Reference proteome</keyword>
<evidence type="ECO:0000313" key="3">
    <source>
        <dbReference type="WBParaSite" id="jg14026"/>
    </source>
</evidence>
<evidence type="ECO:0000313" key="2">
    <source>
        <dbReference type="Proteomes" id="UP000887574"/>
    </source>
</evidence>
<accession>A0A915CYJ6</accession>
<evidence type="ECO:0000256" key="1">
    <source>
        <dbReference type="SAM" id="MobiDB-lite"/>
    </source>
</evidence>
<name>A0A915CYJ6_9BILA</name>
<dbReference type="AlphaFoldDB" id="A0A915CYJ6"/>
<feature type="compositionally biased region" description="Basic and acidic residues" evidence="1">
    <location>
        <begin position="33"/>
        <end position="44"/>
    </location>
</feature>
<reference evidence="3" key="1">
    <citation type="submission" date="2022-11" db="UniProtKB">
        <authorList>
            <consortium name="WormBaseParasite"/>
        </authorList>
    </citation>
    <scope>IDENTIFICATION</scope>
</reference>
<proteinExistence type="predicted"/>
<dbReference type="WBParaSite" id="jg14026">
    <property type="protein sequence ID" value="jg14026"/>
    <property type="gene ID" value="jg14026"/>
</dbReference>